<keyword evidence="10" id="KW-1185">Reference proteome</keyword>
<evidence type="ECO:0000256" key="6">
    <source>
        <dbReference type="RuleBase" id="RU363132"/>
    </source>
</evidence>
<keyword evidence="2 6" id="KW-0812">Transmembrane</keyword>
<reference evidence="9 10" key="1">
    <citation type="submission" date="2023-10" db="EMBL/GenBank/DDBJ databases">
        <title>Draft Genome Sequence of Candida saopaulonensis from a very Premature Infant with Sepsis.</title>
        <authorList>
            <person name="Ning Y."/>
            <person name="Dai R."/>
            <person name="Xiao M."/>
            <person name="Xu Y."/>
            <person name="Yan Q."/>
            <person name="Zhang L."/>
        </authorList>
    </citation>
    <scope>NUCLEOTIDE SEQUENCE [LARGE SCALE GENOMIC DNA]</scope>
    <source>
        <strain evidence="9 10">19XY460</strain>
    </source>
</reference>
<feature type="region of interest" description="Disordered" evidence="7">
    <location>
        <begin position="215"/>
        <end position="238"/>
    </location>
</feature>
<feature type="transmembrane region" description="Helical" evidence="6">
    <location>
        <begin position="126"/>
        <end position="150"/>
    </location>
</feature>
<dbReference type="InterPro" id="IPR003388">
    <property type="entry name" value="Reticulon"/>
</dbReference>
<evidence type="ECO:0000256" key="4">
    <source>
        <dbReference type="ARBA" id="ARBA00022989"/>
    </source>
</evidence>
<dbReference type="Pfam" id="PF02453">
    <property type="entry name" value="Reticulon"/>
    <property type="match status" value="1"/>
</dbReference>
<keyword evidence="3 6" id="KW-0256">Endoplasmic reticulum</keyword>
<proteinExistence type="predicted"/>
<comment type="subcellular location">
    <subcellularLocation>
        <location evidence="1 6">Endoplasmic reticulum membrane</location>
        <topology evidence="1 6">Multi-pass membrane protein</topology>
    </subcellularLocation>
</comment>
<evidence type="ECO:0000313" key="10">
    <source>
        <dbReference type="Proteomes" id="UP001338582"/>
    </source>
</evidence>
<evidence type="ECO:0000313" key="9">
    <source>
        <dbReference type="EMBL" id="WPK26003.1"/>
    </source>
</evidence>
<gene>
    <name evidence="9" type="ORF">PUMCH_003346</name>
</gene>
<evidence type="ECO:0000256" key="5">
    <source>
        <dbReference type="ARBA" id="ARBA00023136"/>
    </source>
</evidence>
<name>A0AAX4HBP2_9ASCO</name>
<evidence type="ECO:0000259" key="8">
    <source>
        <dbReference type="PROSITE" id="PS50845"/>
    </source>
</evidence>
<accession>A0AAX4HBP2</accession>
<dbReference type="GeneID" id="88174410"/>
<dbReference type="KEGG" id="asau:88174410"/>
<dbReference type="GO" id="GO:0005789">
    <property type="term" value="C:endoplasmic reticulum membrane"/>
    <property type="evidence" value="ECO:0007669"/>
    <property type="project" value="UniProtKB-SubCell"/>
</dbReference>
<evidence type="ECO:0000256" key="3">
    <source>
        <dbReference type="ARBA" id="ARBA00022824"/>
    </source>
</evidence>
<dbReference type="Proteomes" id="UP001338582">
    <property type="component" value="Chromosome 4"/>
</dbReference>
<dbReference type="RefSeq" id="XP_062878385.1">
    <property type="nucleotide sequence ID" value="XM_063022315.1"/>
</dbReference>
<evidence type="ECO:0000256" key="1">
    <source>
        <dbReference type="ARBA" id="ARBA00004477"/>
    </source>
</evidence>
<feature type="domain" description="Reticulon" evidence="8">
    <location>
        <begin position="11"/>
        <end position="230"/>
    </location>
</feature>
<evidence type="ECO:0000256" key="7">
    <source>
        <dbReference type="SAM" id="MobiDB-lite"/>
    </source>
</evidence>
<organism evidence="9 10">
    <name type="scientific">Australozyma saopauloensis</name>
    <dbReference type="NCBI Taxonomy" id="291208"/>
    <lineage>
        <taxon>Eukaryota</taxon>
        <taxon>Fungi</taxon>
        <taxon>Dikarya</taxon>
        <taxon>Ascomycota</taxon>
        <taxon>Saccharomycotina</taxon>
        <taxon>Pichiomycetes</taxon>
        <taxon>Metschnikowiaceae</taxon>
        <taxon>Australozyma</taxon>
    </lineage>
</organism>
<sequence length="276" mass="29445">MAPLARPPMTTCQFFGWQYPLYTGKYLAVIVSVLLALKFNLATYFFNLAYVSLLAAAAAEYSGQLLTGQGFVTKYLGAPQSYATCVKESVLPALGDLYATAEKRIIDIVYVADLEKTLKAAGVAYILHKVTAFVSVYALIWTGVVFMFSFPPFYQTYQDEIDAAVAKYSKVVSSAVHEKVACAKTKLGPMIDQLIEKTGPVGAFIQSKFPTRTAGSTVGESPASAHTKADASSSAAASEPATAFTSGAAKFPEVPATELKSTVADVEEKSPVVELP</sequence>
<keyword evidence="4 6" id="KW-1133">Transmembrane helix</keyword>
<feature type="compositionally biased region" description="Low complexity" evidence="7">
    <location>
        <begin position="223"/>
        <end position="238"/>
    </location>
</feature>
<dbReference type="AlphaFoldDB" id="A0AAX4HBP2"/>
<protein>
    <recommendedName>
        <fullName evidence="6">Reticulon-like protein</fullName>
    </recommendedName>
</protein>
<dbReference type="PROSITE" id="PS50845">
    <property type="entry name" value="RETICULON"/>
    <property type="match status" value="1"/>
</dbReference>
<evidence type="ECO:0000256" key="2">
    <source>
        <dbReference type="ARBA" id="ARBA00022692"/>
    </source>
</evidence>
<dbReference type="EMBL" id="CP138897">
    <property type="protein sequence ID" value="WPK26003.1"/>
    <property type="molecule type" value="Genomic_DNA"/>
</dbReference>
<keyword evidence="5 6" id="KW-0472">Membrane</keyword>
<feature type="transmembrane region" description="Helical" evidence="6">
    <location>
        <begin position="26"/>
        <end position="46"/>
    </location>
</feature>